<dbReference type="InterPro" id="IPR030678">
    <property type="entry name" value="Peptide/Ni-bd"/>
</dbReference>
<dbReference type="Gene3D" id="3.10.105.10">
    <property type="entry name" value="Dipeptide-binding Protein, Domain 3"/>
    <property type="match status" value="1"/>
</dbReference>
<dbReference type="Gene3D" id="3.40.190.10">
    <property type="entry name" value="Periplasmic binding protein-like II"/>
    <property type="match status" value="1"/>
</dbReference>
<dbReference type="InterPro" id="IPR000914">
    <property type="entry name" value="SBP_5_dom"/>
</dbReference>
<evidence type="ECO:0000313" key="3">
    <source>
        <dbReference type="EMBL" id="RII43495.1"/>
    </source>
</evidence>
<dbReference type="GO" id="GO:1904680">
    <property type="term" value="F:peptide transmembrane transporter activity"/>
    <property type="evidence" value="ECO:0007669"/>
    <property type="project" value="TreeGrafter"/>
</dbReference>
<reference evidence="3 4" key="1">
    <citation type="submission" date="2018-07" db="EMBL/GenBank/DDBJ databases">
        <title>Arthrobacter sp. nov., isolated from raw cow's milk with high bacterial count.</title>
        <authorList>
            <person name="Hahne J."/>
            <person name="Isele D."/>
            <person name="Lipski A."/>
        </authorList>
    </citation>
    <scope>NUCLEOTIDE SEQUENCE [LARGE SCALE GENOMIC DNA]</scope>
    <source>
        <strain evidence="3 4">JZ R-35</strain>
    </source>
</reference>
<gene>
    <name evidence="3" type="ORF">DWB68_02530</name>
</gene>
<comment type="caution">
    <text evidence="3">The sequence shown here is derived from an EMBL/GenBank/DDBJ whole genome shotgun (WGS) entry which is preliminary data.</text>
</comment>
<feature type="domain" description="Solute-binding protein family 5" evidence="2">
    <location>
        <begin position="128"/>
        <end position="509"/>
    </location>
</feature>
<keyword evidence="4" id="KW-1185">Reference proteome</keyword>
<dbReference type="GO" id="GO:0015833">
    <property type="term" value="P:peptide transport"/>
    <property type="evidence" value="ECO:0007669"/>
    <property type="project" value="TreeGrafter"/>
</dbReference>
<dbReference type="Gene3D" id="3.90.76.10">
    <property type="entry name" value="Dipeptide-binding Protein, Domain 1"/>
    <property type="match status" value="1"/>
</dbReference>
<dbReference type="Pfam" id="PF00496">
    <property type="entry name" value="SBP_bac_5"/>
    <property type="match status" value="1"/>
</dbReference>
<dbReference type="CDD" id="cd00995">
    <property type="entry name" value="PBP2_NikA_DppA_OppA_like"/>
    <property type="match status" value="1"/>
</dbReference>
<dbReference type="InterPro" id="IPR039424">
    <property type="entry name" value="SBP_5"/>
</dbReference>
<dbReference type="Proteomes" id="UP000265419">
    <property type="component" value="Unassembled WGS sequence"/>
</dbReference>
<evidence type="ECO:0000259" key="2">
    <source>
        <dbReference type="Pfam" id="PF00496"/>
    </source>
</evidence>
<dbReference type="GO" id="GO:0042597">
    <property type="term" value="C:periplasmic space"/>
    <property type="evidence" value="ECO:0007669"/>
    <property type="project" value="UniProtKB-ARBA"/>
</dbReference>
<evidence type="ECO:0000256" key="1">
    <source>
        <dbReference type="SAM" id="MobiDB-lite"/>
    </source>
</evidence>
<dbReference type="PIRSF" id="PIRSF002741">
    <property type="entry name" value="MppA"/>
    <property type="match status" value="1"/>
</dbReference>
<dbReference type="GO" id="GO:0043190">
    <property type="term" value="C:ATP-binding cassette (ABC) transporter complex"/>
    <property type="evidence" value="ECO:0007669"/>
    <property type="project" value="InterPro"/>
</dbReference>
<dbReference type="EMBL" id="QQXK01000003">
    <property type="protein sequence ID" value="RII43495.1"/>
    <property type="molecule type" value="Genomic_DNA"/>
</dbReference>
<evidence type="ECO:0000313" key="4">
    <source>
        <dbReference type="Proteomes" id="UP000265419"/>
    </source>
</evidence>
<dbReference type="PANTHER" id="PTHR30290">
    <property type="entry name" value="PERIPLASMIC BINDING COMPONENT OF ABC TRANSPORTER"/>
    <property type="match status" value="1"/>
</dbReference>
<feature type="region of interest" description="Disordered" evidence="1">
    <location>
        <begin position="1"/>
        <end position="29"/>
    </location>
</feature>
<name>A0A399JD58_9MICC</name>
<dbReference type="AlphaFoldDB" id="A0A399JD58"/>
<organism evidence="3 4">
    <name type="scientific">Galactobacter valiniphilus</name>
    <dbReference type="NCBI Taxonomy" id="2676122"/>
    <lineage>
        <taxon>Bacteria</taxon>
        <taxon>Bacillati</taxon>
        <taxon>Actinomycetota</taxon>
        <taxon>Actinomycetes</taxon>
        <taxon>Micrococcales</taxon>
        <taxon>Micrococcaceae</taxon>
        <taxon>Galactobacter</taxon>
    </lineage>
</organism>
<sequence>MQGTTRLSPSKLDLPPTTASPPASICERPTPALEETVKTNRKALAALSIFAAGSLALTACGGGSGDSGKSSSAGSESGAATSNAIITTNGSEPQNPIIPTNTTEVGGGKIADLIFAGLVSFDAKGAVQMDQAESITPNDTNTLWTVKLKSGLKFTDGTPVTSDSFIKAWNYGANIANAQGASYFFDNIKGYSADEKNPVAEMEGLKKVSDTEFTVELINAEADFTKRIGYTAFVPLPESAFADMKAFGENPVGNGPYKFEKTGAWVHNEGVTLVKNADYQGSRTAKNGGVKITFYADQTAAYADAQSDELDVLDAVPDSNFTNYESDFEGRSVNQPAAIFQSFTIPQYLEHFKPGKEGELRRKAISMSIDRESIIKAVFNGTRTAAKDFTSPVIEGWSDKLEGSDALSFNADEAKKLWAEADAISKYDGTFTIAYNADGGHANWVTAATNSIAKNLGIKAEGKAYPAFKQLLDDEDKDKMTGAFRSGWQADYPSMYNFLAPLYQTGAGSNYGRYTSTEFDGLLKEGAAAKSEADATAKFQDAQKVLLKDLPVVPLWYSNVNGVWGNKVQNVEFGWNSVPLYYNITKAE</sequence>
<proteinExistence type="predicted"/>
<accession>A0A399JD58</accession>
<dbReference type="SUPFAM" id="SSF53850">
    <property type="entry name" value="Periplasmic binding protein-like II"/>
    <property type="match status" value="1"/>
</dbReference>
<protein>
    <submittedName>
        <fullName evidence="3">ABC transporter substrate-binding protein</fullName>
    </submittedName>
</protein>
<dbReference type="PANTHER" id="PTHR30290:SF83">
    <property type="entry name" value="ABC TRANSPORTER SUBSTRATE-BINDING PROTEIN"/>
    <property type="match status" value="1"/>
</dbReference>